<dbReference type="SUPFAM" id="SSF53850">
    <property type="entry name" value="Periplasmic binding protein-like II"/>
    <property type="match status" value="1"/>
</dbReference>
<dbReference type="Gene3D" id="3.40.190.150">
    <property type="entry name" value="Bordetella uptake gene, domain 1"/>
    <property type="match status" value="1"/>
</dbReference>
<dbReference type="AlphaFoldDB" id="A0A562ZS73"/>
<protein>
    <submittedName>
        <fullName evidence="2">Tripartite tricarboxylate transporter substrate binding protein</fullName>
    </submittedName>
</protein>
<gene>
    <name evidence="2" type="ORF">FN976_10695</name>
</gene>
<reference evidence="2 3" key="1">
    <citation type="submission" date="2019-07" db="EMBL/GenBank/DDBJ databases">
        <title>Caenimonas sedimenti sp. nov., isolated from activated sludge.</title>
        <authorList>
            <person name="Xu J."/>
        </authorList>
    </citation>
    <scope>NUCLEOTIDE SEQUENCE [LARGE SCALE GENOMIC DNA]</scope>
    <source>
        <strain evidence="2 3">HX-9-20</strain>
    </source>
</reference>
<evidence type="ECO:0000313" key="2">
    <source>
        <dbReference type="EMBL" id="TWO71383.1"/>
    </source>
</evidence>
<evidence type="ECO:0000313" key="3">
    <source>
        <dbReference type="Proteomes" id="UP000318199"/>
    </source>
</evidence>
<dbReference type="CDD" id="cd07012">
    <property type="entry name" value="PBP2_Bug_TTT"/>
    <property type="match status" value="1"/>
</dbReference>
<name>A0A562ZS73_9BURK</name>
<dbReference type="InterPro" id="IPR042100">
    <property type="entry name" value="Bug_dom1"/>
</dbReference>
<dbReference type="Gene3D" id="3.40.190.10">
    <property type="entry name" value="Periplasmic binding protein-like II"/>
    <property type="match status" value="1"/>
</dbReference>
<keyword evidence="3" id="KW-1185">Reference proteome</keyword>
<comment type="caution">
    <text evidence="2">The sequence shown here is derived from an EMBL/GenBank/DDBJ whole genome shotgun (WGS) entry which is preliminary data.</text>
</comment>
<dbReference type="PIRSF" id="PIRSF017082">
    <property type="entry name" value="YflP"/>
    <property type="match status" value="1"/>
</dbReference>
<dbReference type="OrthoDB" id="8678477at2"/>
<comment type="similarity">
    <text evidence="1">Belongs to the UPF0065 (bug) family.</text>
</comment>
<evidence type="ECO:0000256" key="1">
    <source>
        <dbReference type="ARBA" id="ARBA00006987"/>
    </source>
</evidence>
<dbReference type="EMBL" id="VOBQ01000008">
    <property type="protein sequence ID" value="TWO71383.1"/>
    <property type="molecule type" value="Genomic_DNA"/>
</dbReference>
<sequence length="373" mass="39934">MDPGRARSAAVKVCPARLREQHFIVGGSTTETNQQSPPGRTETSMNFHFAGTARHFSRGFTAALLLGLASLAAHAQFPNKPVRLVVPFGPGSATDTFLRIVAEPLGTALGQSVVIDNKPGAMSVLAVEHVAKSPPDGYTVVAATNSIVANPAGILRSVNYDPFRDFTPITRLAGTSYVLVVAADQPWRTLDELVAHARANPGKLNYASGNLGGVLYGGMLQKSIGVNMVHVPFKSTPPALLELLAGRVHIMFTDLATASGQVKAGKVRPLLATATQRTALFPDVPTIAETGIRGFADMPAWWALYGPAGMPNDAVERLNREVTTILQRPDIRSRLLAMGIDAVPSSPQVLADFTREQSQNYVRLIKEFNIQPE</sequence>
<accession>A0A562ZS73</accession>
<proteinExistence type="inferred from homology"/>
<dbReference type="Pfam" id="PF03401">
    <property type="entry name" value="TctC"/>
    <property type="match status" value="1"/>
</dbReference>
<dbReference type="Proteomes" id="UP000318199">
    <property type="component" value="Unassembled WGS sequence"/>
</dbReference>
<dbReference type="PANTHER" id="PTHR42928">
    <property type="entry name" value="TRICARBOXYLATE-BINDING PROTEIN"/>
    <property type="match status" value="1"/>
</dbReference>
<dbReference type="InterPro" id="IPR005064">
    <property type="entry name" value="BUG"/>
</dbReference>
<dbReference type="PANTHER" id="PTHR42928:SF5">
    <property type="entry name" value="BLR1237 PROTEIN"/>
    <property type="match status" value="1"/>
</dbReference>
<organism evidence="2 3">
    <name type="scientific">Caenimonas sedimenti</name>
    <dbReference type="NCBI Taxonomy" id="2596921"/>
    <lineage>
        <taxon>Bacteria</taxon>
        <taxon>Pseudomonadati</taxon>
        <taxon>Pseudomonadota</taxon>
        <taxon>Betaproteobacteria</taxon>
        <taxon>Burkholderiales</taxon>
        <taxon>Comamonadaceae</taxon>
        <taxon>Caenimonas</taxon>
    </lineage>
</organism>